<dbReference type="InterPro" id="IPR025338">
    <property type="entry name" value="DUF4244"/>
</dbReference>
<evidence type="ECO:0000313" key="1">
    <source>
        <dbReference type="EMBL" id="GAO06936.1"/>
    </source>
</evidence>
<name>A0A0P4R253_9ACTN</name>
<proteinExistence type="predicted"/>
<organism evidence="1 2">
    <name type="scientific">Streptomyces lydicamycinicus</name>
    <dbReference type="NCBI Taxonomy" id="1546107"/>
    <lineage>
        <taxon>Bacteria</taxon>
        <taxon>Bacillati</taxon>
        <taxon>Actinomycetota</taxon>
        <taxon>Actinomycetes</taxon>
        <taxon>Kitasatosporales</taxon>
        <taxon>Streptomycetaceae</taxon>
        <taxon>Streptomyces</taxon>
    </lineage>
</organism>
<reference evidence="1 2" key="2">
    <citation type="journal article" date="2015" name="Stand. Genomic Sci.">
        <title>Draft genome sequence of marine-derived Streptomyces sp. TP-A0598, a producer of anti-MRSA antibiotic lydicamycins.</title>
        <authorList>
            <person name="Komaki H."/>
            <person name="Ichikawa N."/>
            <person name="Hosoyama A."/>
            <person name="Fujita N."/>
            <person name="Igarashi Y."/>
        </authorList>
    </citation>
    <scope>NUCLEOTIDE SEQUENCE [LARGE SCALE GENOMIC DNA]</scope>
    <source>
        <strain evidence="1 2">NBRC 110027</strain>
    </source>
</reference>
<keyword evidence="2" id="KW-1185">Reference proteome</keyword>
<accession>A0A0P4R253</accession>
<dbReference type="Proteomes" id="UP000048965">
    <property type="component" value="Unassembled WGS sequence"/>
</dbReference>
<reference evidence="2" key="1">
    <citation type="submission" date="2014-09" db="EMBL/GenBank/DDBJ databases">
        <title>Whole genome shotgun sequence of Streptomyces sp. NBRC 110027.</title>
        <authorList>
            <person name="Komaki H."/>
            <person name="Ichikawa N."/>
            <person name="Katano-Makiyama Y."/>
            <person name="Hosoyama A."/>
            <person name="Hashimoto M."/>
            <person name="Uohara A."/>
            <person name="Kitahashi Y."/>
            <person name="Ohji S."/>
            <person name="Kimura A."/>
            <person name="Yamazoe A."/>
            <person name="Igarashi Y."/>
            <person name="Fujita N."/>
        </authorList>
    </citation>
    <scope>NUCLEOTIDE SEQUENCE [LARGE SCALE GENOMIC DNA]</scope>
    <source>
        <strain evidence="2">NBRC 110027</strain>
    </source>
</reference>
<sequence>MALPRGRSKGVRMFRGGMLRRWWAKLRAIGGDDRGMTTAEYAVGTLAACALAAVLYKVVTSGPVQALLRSTLERAINVQF</sequence>
<gene>
    <name evidence="1" type="ORF">TPA0598_02_01740</name>
</gene>
<evidence type="ECO:0000313" key="2">
    <source>
        <dbReference type="Proteomes" id="UP000048965"/>
    </source>
</evidence>
<evidence type="ECO:0008006" key="3">
    <source>
        <dbReference type="Google" id="ProtNLM"/>
    </source>
</evidence>
<dbReference type="AlphaFoldDB" id="A0A0P4R253"/>
<protein>
    <recommendedName>
        <fullName evidence="3">DUF4244 domain-containing protein</fullName>
    </recommendedName>
</protein>
<dbReference type="Pfam" id="PF14029">
    <property type="entry name" value="DUF4244"/>
    <property type="match status" value="1"/>
</dbReference>
<comment type="caution">
    <text evidence="1">The sequence shown here is derived from an EMBL/GenBank/DDBJ whole genome shotgun (WGS) entry which is preliminary data.</text>
</comment>
<dbReference type="EMBL" id="BBNO01000002">
    <property type="protein sequence ID" value="GAO06936.1"/>
    <property type="molecule type" value="Genomic_DNA"/>
</dbReference>